<organism evidence="9 10">
    <name type="scientific">Spongiivirga citrea</name>
    <dbReference type="NCBI Taxonomy" id="1481457"/>
    <lineage>
        <taxon>Bacteria</taxon>
        <taxon>Pseudomonadati</taxon>
        <taxon>Bacteroidota</taxon>
        <taxon>Flavobacteriia</taxon>
        <taxon>Flavobacteriales</taxon>
        <taxon>Flavobacteriaceae</taxon>
        <taxon>Spongiivirga</taxon>
    </lineage>
</organism>
<evidence type="ECO:0000259" key="7">
    <source>
        <dbReference type="PROSITE" id="PS50045"/>
    </source>
</evidence>
<keyword evidence="10" id="KW-1185">Reference proteome</keyword>
<comment type="caution">
    <text evidence="9">The sequence shown here is derived from an EMBL/GenBank/DDBJ whole genome shotgun (WGS) entry which is preliminary data.</text>
</comment>
<dbReference type="InterPro" id="IPR025943">
    <property type="entry name" value="Sigma_54_int_dom_ATP-bd_2"/>
</dbReference>
<dbReference type="InterPro" id="IPR009057">
    <property type="entry name" value="Homeodomain-like_sf"/>
</dbReference>
<evidence type="ECO:0000256" key="4">
    <source>
        <dbReference type="ARBA" id="ARBA00023125"/>
    </source>
</evidence>
<dbReference type="EMBL" id="JAABOQ010000003">
    <property type="protein sequence ID" value="NER16994.1"/>
    <property type="molecule type" value="Genomic_DNA"/>
</dbReference>
<dbReference type="PANTHER" id="PTHR32071:SF81">
    <property type="entry name" value="PROPIONATE CATABOLISM OPERON REGULATORY PROTEIN"/>
    <property type="match status" value="1"/>
</dbReference>
<dbReference type="SUPFAM" id="SSF46689">
    <property type="entry name" value="Homeodomain-like"/>
    <property type="match status" value="1"/>
</dbReference>
<dbReference type="InterPro" id="IPR002197">
    <property type="entry name" value="HTH_Fis"/>
</dbReference>
<dbReference type="InterPro" id="IPR025944">
    <property type="entry name" value="Sigma_54_int_dom_CS"/>
</dbReference>
<dbReference type="AlphaFoldDB" id="A0A6M0CLU9"/>
<dbReference type="InterPro" id="IPR003593">
    <property type="entry name" value="AAA+_ATPase"/>
</dbReference>
<reference evidence="9 10" key="1">
    <citation type="submission" date="2020-01" db="EMBL/GenBank/DDBJ databases">
        <title>Spongiivirga citrea KCTC 32990T.</title>
        <authorList>
            <person name="Wang G."/>
        </authorList>
    </citation>
    <scope>NUCLEOTIDE SEQUENCE [LARGE SCALE GENOMIC DNA]</scope>
    <source>
        <strain evidence="9 10">KCTC 32990</strain>
    </source>
</reference>
<accession>A0A6M0CLU9</accession>
<dbReference type="GO" id="GO:0006355">
    <property type="term" value="P:regulation of DNA-templated transcription"/>
    <property type="evidence" value="ECO:0007669"/>
    <property type="project" value="InterPro"/>
</dbReference>
<dbReference type="SMART" id="SM00382">
    <property type="entry name" value="AAA"/>
    <property type="match status" value="1"/>
</dbReference>
<keyword evidence="4" id="KW-0238">DNA-binding</keyword>
<dbReference type="Gene3D" id="3.40.50.2300">
    <property type="match status" value="1"/>
</dbReference>
<evidence type="ECO:0000256" key="3">
    <source>
        <dbReference type="ARBA" id="ARBA00023015"/>
    </source>
</evidence>
<evidence type="ECO:0000256" key="6">
    <source>
        <dbReference type="PROSITE-ProRule" id="PRU00169"/>
    </source>
</evidence>
<evidence type="ECO:0000256" key="5">
    <source>
        <dbReference type="ARBA" id="ARBA00023163"/>
    </source>
</evidence>
<gene>
    <name evidence="9" type="ORF">GWK10_07215</name>
</gene>
<dbReference type="SUPFAM" id="SSF52172">
    <property type="entry name" value="CheY-like"/>
    <property type="match status" value="1"/>
</dbReference>
<feature type="modified residue" description="4-aspartylphosphate" evidence="6">
    <location>
        <position position="52"/>
    </location>
</feature>
<dbReference type="PRINTS" id="PR01590">
    <property type="entry name" value="HTHFIS"/>
</dbReference>
<sequence>MPKLLIIDDDVAFCSMLATFLIKKGFRVETCHNAKSAIKKIEEISFDLVITDLRLPDNDGIWLLNFIKGNNAIVPVILMTNYADIATAVNAMKNGAFDYIEKPIQPNELLNKVQSALTIQPKVFEAKPIKIHKSSSTFLKGVSPKSKNLNEFIDLVGPTDMSVLIIGESGTGKENVARSIHEKSNRKDHSFVAVDCGVIPKELAASEFFGHLKGSFTGAINDKIGHFEAANKGTLFLDEIGNLSYETQVQLLRALQELRVKPVGSNDEIAVDVRVIAATNENLNEATSNGTFREDLFHRLNEFSINVPSLKEREDDLMLFANHFLDQSNIDLDRDIKGFDTETTQLFANYNWPGNLRELKNTVKRAVLLSRTEMIVPEVLPNEIRMQNQKEDTFSLYNADNEMTLIKKALEKTDGNKTKAAQLMKIDRKTLYNKLKLYGID</sequence>
<dbReference type="InterPro" id="IPR025662">
    <property type="entry name" value="Sigma_54_int_dom_ATP-bd_1"/>
</dbReference>
<evidence type="ECO:0000256" key="2">
    <source>
        <dbReference type="ARBA" id="ARBA00022840"/>
    </source>
</evidence>
<dbReference type="SUPFAM" id="SSF52540">
    <property type="entry name" value="P-loop containing nucleoside triphosphate hydrolases"/>
    <property type="match status" value="1"/>
</dbReference>
<dbReference type="InterPro" id="IPR001789">
    <property type="entry name" value="Sig_transdc_resp-reg_receiver"/>
</dbReference>
<dbReference type="FunFam" id="3.40.50.300:FF:000006">
    <property type="entry name" value="DNA-binding transcriptional regulator NtrC"/>
    <property type="match status" value="1"/>
</dbReference>
<dbReference type="PROSITE" id="PS00688">
    <property type="entry name" value="SIGMA54_INTERACT_3"/>
    <property type="match status" value="1"/>
</dbReference>
<dbReference type="InterPro" id="IPR027417">
    <property type="entry name" value="P-loop_NTPase"/>
</dbReference>
<dbReference type="Pfam" id="PF00158">
    <property type="entry name" value="Sigma54_activat"/>
    <property type="match status" value="1"/>
</dbReference>
<feature type="domain" description="Response regulatory" evidence="8">
    <location>
        <begin position="3"/>
        <end position="117"/>
    </location>
</feature>
<dbReference type="Gene3D" id="1.10.8.60">
    <property type="match status" value="1"/>
</dbReference>
<dbReference type="GO" id="GO:0005524">
    <property type="term" value="F:ATP binding"/>
    <property type="evidence" value="ECO:0007669"/>
    <property type="project" value="UniProtKB-KW"/>
</dbReference>
<dbReference type="PROSITE" id="PS50045">
    <property type="entry name" value="SIGMA54_INTERACT_4"/>
    <property type="match status" value="1"/>
</dbReference>
<dbReference type="PROSITE" id="PS00676">
    <property type="entry name" value="SIGMA54_INTERACT_2"/>
    <property type="match status" value="1"/>
</dbReference>
<keyword evidence="5" id="KW-0804">Transcription</keyword>
<dbReference type="Pfam" id="PF25601">
    <property type="entry name" value="AAA_lid_14"/>
    <property type="match status" value="1"/>
</dbReference>
<keyword evidence="2" id="KW-0067">ATP-binding</keyword>
<dbReference type="RefSeq" id="WP_164030907.1">
    <property type="nucleotide sequence ID" value="NZ_JAABOQ010000003.1"/>
</dbReference>
<keyword evidence="3" id="KW-0805">Transcription regulation</keyword>
<dbReference type="SMART" id="SM00448">
    <property type="entry name" value="REC"/>
    <property type="match status" value="1"/>
</dbReference>
<evidence type="ECO:0000256" key="1">
    <source>
        <dbReference type="ARBA" id="ARBA00022741"/>
    </source>
</evidence>
<evidence type="ECO:0000313" key="10">
    <source>
        <dbReference type="Proteomes" id="UP000474296"/>
    </source>
</evidence>
<evidence type="ECO:0000259" key="8">
    <source>
        <dbReference type="PROSITE" id="PS50110"/>
    </source>
</evidence>
<dbReference type="InterPro" id="IPR011006">
    <property type="entry name" value="CheY-like_superfamily"/>
</dbReference>
<evidence type="ECO:0000313" key="9">
    <source>
        <dbReference type="EMBL" id="NER16994.1"/>
    </source>
</evidence>
<dbReference type="PROSITE" id="PS50110">
    <property type="entry name" value="RESPONSE_REGULATORY"/>
    <property type="match status" value="1"/>
</dbReference>
<feature type="domain" description="Sigma-54 factor interaction" evidence="7">
    <location>
        <begin position="139"/>
        <end position="368"/>
    </location>
</feature>
<dbReference type="InterPro" id="IPR002078">
    <property type="entry name" value="Sigma_54_int"/>
</dbReference>
<dbReference type="Pfam" id="PF00072">
    <property type="entry name" value="Response_reg"/>
    <property type="match status" value="1"/>
</dbReference>
<dbReference type="Gene3D" id="1.10.10.60">
    <property type="entry name" value="Homeodomain-like"/>
    <property type="match status" value="1"/>
</dbReference>
<dbReference type="Proteomes" id="UP000474296">
    <property type="component" value="Unassembled WGS sequence"/>
</dbReference>
<keyword evidence="1" id="KW-0547">Nucleotide-binding</keyword>
<keyword evidence="6" id="KW-0597">Phosphoprotein</keyword>
<proteinExistence type="predicted"/>
<dbReference type="PANTHER" id="PTHR32071">
    <property type="entry name" value="TRANSCRIPTIONAL REGULATORY PROTEIN"/>
    <property type="match status" value="1"/>
</dbReference>
<dbReference type="GO" id="GO:0000160">
    <property type="term" value="P:phosphorelay signal transduction system"/>
    <property type="evidence" value="ECO:0007669"/>
    <property type="project" value="InterPro"/>
</dbReference>
<dbReference type="Gene3D" id="3.40.50.300">
    <property type="entry name" value="P-loop containing nucleotide triphosphate hydrolases"/>
    <property type="match status" value="1"/>
</dbReference>
<dbReference type="GO" id="GO:0043565">
    <property type="term" value="F:sequence-specific DNA binding"/>
    <property type="evidence" value="ECO:0007669"/>
    <property type="project" value="InterPro"/>
</dbReference>
<dbReference type="CDD" id="cd00009">
    <property type="entry name" value="AAA"/>
    <property type="match status" value="1"/>
</dbReference>
<dbReference type="PROSITE" id="PS00675">
    <property type="entry name" value="SIGMA54_INTERACT_1"/>
    <property type="match status" value="1"/>
</dbReference>
<dbReference type="InterPro" id="IPR058031">
    <property type="entry name" value="AAA_lid_NorR"/>
</dbReference>
<dbReference type="Pfam" id="PF02954">
    <property type="entry name" value="HTH_8"/>
    <property type="match status" value="1"/>
</dbReference>
<name>A0A6M0CLU9_9FLAO</name>
<protein>
    <submittedName>
        <fullName evidence="9">Response regulator</fullName>
    </submittedName>
</protein>